<sequence length="1474" mass="155867">MAPLTALYKQAQPPSGARLAVAAQLVPAADDPAGCLVSHLVTANNNVLHVYAVTQPAPPARAAGAQPRLEHVLTRRLHGTVANLSRVRTLATKHDGCDRILIGFLDAKLSLMEWSPSAHDLVPVSLHTFEKLPQVAEDRQPLMAVDPASRLAALLLPTNSGGDGTLALLPFFAEELDLEGLGMDREGWEDAQGKGGSIPYAPSHLLPLSLLTAATASATAAATTAARSSTLPSATSSTASNAFLPGAPPPIRNVVSIAFLPGFTEPTLALLYAPDWTWSGRLEHLAHNYLVSLVTLTTDLSSSAVGTSASAPATRAVVIATSPPLPYSSLFLTPCPAQLGGVLVTTANGILHVDQSGRIVACPTNAWLARDYPPGRTRPTGLDGNAAATLREALEDARVQFVTHPADDDAAAEAAGTDPPQALVWCRSGAVLSASFELTGRTISAIRLDRIADGASITGGGASTMVRISGGAAQGGGLVFVGSETGASALCRWSFEGADAGKALEAEIDADKADDKPTAGEPEPLQPAPKANDDVEMDFDEDDIYGDSTPAAAAPSIPSAAALASLATALTSQGGNASNRKIVMQVCDTLPGYGAIRSMVTGLIDDESPAELVAATGAGKTAGLTIFHRTLFPTSRRSLHLPASAAPPDPSLDETEGQTAFTATTGLWRLQLAPTPAGQAAEVWIASDKERTAFYRPFPVATAATLDVLQLVHLEEEGGPALAASTMNAGQHLVTVHRDAVRVFDTDLNDVQQLALPHPLHPVAHHAHVSTSSTGDYLVLHAPVSSAGARARTAPLIYAWDAQQGQLVLHQALQGEAEEARRNGARAAVFADHLAIVPVVRPAVALSASEKKEAEASAMDDDDEVDLYGGGVGDAAKKEAQPGGGVHTAAVVKPQVLGGSAQDSWVWAAQVDAKGDLRLRLLPSGDEIFACSAVTLFPEVLEDGSLDRSIAEDIDEDDVKVDRVTVAYVGPRDAPHVHLMILLTSGLLAIYEAVASMSAVSPVSPNSSSRPPRLAARFVKTHGLTIARVSPSLVFDSPLAFTHVPRDRVYGHLAFDIESGLYVGATLNETRFVAFDDEGQPMWKEQDPDLIEPSNYRSTLELVAPGNWAAIHGYEFRQNEFVTSLKSVSLASKSAASGQRDFIAAGTAVYRAEDLATKGGIYVFEVVPIQPHPSAPEYSHELRLLFFEDAKAAVNNVCDLNGYLFMSMGQKLYARAFEQDEFLLAIGFLDVGVHVTSLTALKNFLLIGDEQQSLSLVAFQEDPYKLVLLGRDYRPSRVDGANFIVNEGKVAFISNDDGGVLRLFEYDPTNIASFAGQRLLCRTEFHAGTESIASILFAKHVANEDAKQNGILYGRSALRSTLLPALTMGRKFAGGLDGSLASLVPVRDAVFRRLQALQTIMTRHVLHFGGLNPRGYRIVKNDSVSRAIVKGILDGDLLVAFEMLPLDAQTELAKAVNTDVDTLLANLRTLRGFE</sequence>
<protein>
    <recommendedName>
        <fullName evidence="2">RSE1/DDB1/CPSF1 C-terminal domain-containing protein</fullName>
    </recommendedName>
</protein>
<proteinExistence type="predicted"/>
<gene>
    <name evidence="3" type="ORF">Rhopal_005620-T1</name>
</gene>
<dbReference type="Pfam" id="PF03178">
    <property type="entry name" value="CPSF_A"/>
    <property type="match status" value="1"/>
</dbReference>
<organism evidence="3 4">
    <name type="scientific">Rhodotorula paludigena</name>
    <dbReference type="NCBI Taxonomy" id="86838"/>
    <lineage>
        <taxon>Eukaryota</taxon>
        <taxon>Fungi</taxon>
        <taxon>Dikarya</taxon>
        <taxon>Basidiomycota</taxon>
        <taxon>Pucciniomycotina</taxon>
        <taxon>Microbotryomycetes</taxon>
        <taxon>Sporidiobolales</taxon>
        <taxon>Sporidiobolaceae</taxon>
        <taxon>Rhodotorula</taxon>
    </lineage>
</organism>
<dbReference type="GO" id="GO:0005634">
    <property type="term" value="C:nucleus"/>
    <property type="evidence" value="ECO:0007669"/>
    <property type="project" value="InterPro"/>
</dbReference>
<dbReference type="EMBL" id="BQKY01000011">
    <property type="protein sequence ID" value="GJN92589.1"/>
    <property type="molecule type" value="Genomic_DNA"/>
</dbReference>
<feature type="region of interest" description="Disordered" evidence="1">
    <location>
        <begin position="512"/>
        <end position="535"/>
    </location>
</feature>
<dbReference type="InterPro" id="IPR015943">
    <property type="entry name" value="WD40/YVTN_repeat-like_dom_sf"/>
</dbReference>
<dbReference type="InterPro" id="IPR050358">
    <property type="entry name" value="RSE1/DDB1/CFT1"/>
</dbReference>
<evidence type="ECO:0000256" key="1">
    <source>
        <dbReference type="SAM" id="MobiDB-lite"/>
    </source>
</evidence>
<evidence type="ECO:0000259" key="2">
    <source>
        <dbReference type="Pfam" id="PF03178"/>
    </source>
</evidence>
<dbReference type="InterPro" id="IPR004871">
    <property type="entry name" value="RSE1/DDB1/CPSF1_C"/>
</dbReference>
<evidence type="ECO:0000313" key="3">
    <source>
        <dbReference type="EMBL" id="GJN92589.1"/>
    </source>
</evidence>
<evidence type="ECO:0000313" key="4">
    <source>
        <dbReference type="Proteomes" id="UP001342314"/>
    </source>
</evidence>
<dbReference type="PANTHER" id="PTHR10644">
    <property type="entry name" value="DNA REPAIR/RNA PROCESSING CPSF FAMILY"/>
    <property type="match status" value="1"/>
</dbReference>
<keyword evidence="4" id="KW-1185">Reference proteome</keyword>
<dbReference type="GO" id="GO:0003676">
    <property type="term" value="F:nucleic acid binding"/>
    <property type="evidence" value="ECO:0007669"/>
    <property type="project" value="InterPro"/>
</dbReference>
<comment type="caution">
    <text evidence="3">The sequence shown here is derived from an EMBL/GenBank/DDBJ whole genome shotgun (WGS) entry which is preliminary data.</text>
</comment>
<dbReference type="Proteomes" id="UP001342314">
    <property type="component" value="Unassembled WGS sequence"/>
</dbReference>
<feature type="domain" description="RSE1/DDB1/CPSF1 C-terminal" evidence="2">
    <location>
        <begin position="1098"/>
        <end position="1442"/>
    </location>
</feature>
<reference evidence="3 4" key="1">
    <citation type="submission" date="2021-12" db="EMBL/GenBank/DDBJ databases">
        <title>High titer production of polyol ester of fatty acids by Rhodotorula paludigena BS15 towards product separation-free biomass refinery.</title>
        <authorList>
            <person name="Mano J."/>
            <person name="Ono H."/>
            <person name="Tanaka T."/>
            <person name="Naito K."/>
            <person name="Sushida H."/>
            <person name="Ike M."/>
            <person name="Tokuyasu K."/>
            <person name="Kitaoka M."/>
        </authorList>
    </citation>
    <scope>NUCLEOTIDE SEQUENCE [LARGE SCALE GENOMIC DNA]</scope>
    <source>
        <strain evidence="3 4">BS15</strain>
    </source>
</reference>
<dbReference type="Gene3D" id="2.130.10.10">
    <property type="entry name" value="YVTN repeat-like/Quinoprotein amine dehydrogenase"/>
    <property type="match status" value="2"/>
</dbReference>
<name>A0AAV5GQ05_9BASI</name>
<accession>A0AAV5GQ05</accession>